<name>A0A2K0VUU8_GIBNY</name>
<dbReference type="Pfam" id="PF12697">
    <property type="entry name" value="Abhydrolase_6"/>
    <property type="match status" value="1"/>
</dbReference>
<dbReference type="GO" id="GO:0005739">
    <property type="term" value="C:mitochondrion"/>
    <property type="evidence" value="ECO:0007669"/>
    <property type="project" value="UniProtKB-SubCell"/>
</dbReference>
<evidence type="ECO:0000256" key="1">
    <source>
        <dbReference type="ARBA" id="ARBA00004173"/>
    </source>
</evidence>
<sequence>MAQYGLLEVYNGENAQADIVFLHGLRGDREKTWTKNGVVWPKDLLPDDIPASRIFLFGYDTHITSSDQSGATKTEIHSDAEDVCAKLAAERLSTQTMDRPIIFVAHSLGGLVAAQILVHGEHKPENSAEASIAKNIRGMVFLGTPFRGSSVARPAEVVRRVLDVFRVDTQQQTLKLLGVDSERLDELTRAFPQILNKRRSSKDIEDRIEAFFFYETLKTRLGLGSVQIVETESAQLHGCGDAAPIRADHIGICKFETKDADGYATVVAAIRKTMIPPDASPSQSGDRIINILGKAVNVANDSISIGSQVNYL</sequence>
<keyword evidence="9" id="KW-1185">Reference proteome</keyword>
<protein>
    <recommendedName>
        <fullName evidence="7">AB hydrolase-1 domain-containing protein</fullName>
    </recommendedName>
</protein>
<evidence type="ECO:0000256" key="5">
    <source>
        <dbReference type="ARBA" id="ARBA00023128"/>
    </source>
</evidence>
<dbReference type="EMBL" id="MTQA01000241">
    <property type="protein sequence ID" value="PNP73814.1"/>
    <property type="molecule type" value="Genomic_DNA"/>
</dbReference>
<keyword evidence="5" id="KW-0496">Mitochondrion</keyword>
<proteinExistence type="predicted"/>
<dbReference type="PANTHER" id="PTHR48182:SF2">
    <property type="entry name" value="PROTEIN SERAC1"/>
    <property type="match status" value="1"/>
</dbReference>
<keyword evidence="4" id="KW-0256">Endoplasmic reticulum</keyword>
<dbReference type="AlphaFoldDB" id="A0A2K0VUU8"/>
<organism evidence="8 9">
    <name type="scientific">Gibberella nygamai</name>
    <name type="common">Bean root rot disease fungus</name>
    <name type="synonym">Fusarium nygamai</name>
    <dbReference type="NCBI Taxonomy" id="42673"/>
    <lineage>
        <taxon>Eukaryota</taxon>
        <taxon>Fungi</taxon>
        <taxon>Dikarya</taxon>
        <taxon>Ascomycota</taxon>
        <taxon>Pezizomycotina</taxon>
        <taxon>Sordariomycetes</taxon>
        <taxon>Hypocreomycetidae</taxon>
        <taxon>Hypocreales</taxon>
        <taxon>Nectriaceae</taxon>
        <taxon>Fusarium</taxon>
        <taxon>Fusarium fujikuroi species complex</taxon>
    </lineage>
</organism>
<evidence type="ECO:0000256" key="6">
    <source>
        <dbReference type="ARBA" id="ARBA00023136"/>
    </source>
</evidence>
<dbReference type="SUPFAM" id="SSF53474">
    <property type="entry name" value="alpha/beta-Hydrolases"/>
    <property type="match status" value="1"/>
</dbReference>
<evidence type="ECO:0000256" key="2">
    <source>
        <dbReference type="ARBA" id="ARBA00004240"/>
    </source>
</evidence>
<dbReference type="Proteomes" id="UP000236664">
    <property type="component" value="Unassembled WGS sequence"/>
</dbReference>
<keyword evidence="6" id="KW-0472">Membrane</keyword>
<feature type="domain" description="AB hydrolase-1" evidence="7">
    <location>
        <begin position="19"/>
        <end position="167"/>
    </location>
</feature>
<dbReference type="GO" id="GO:0016020">
    <property type="term" value="C:membrane"/>
    <property type="evidence" value="ECO:0007669"/>
    <property type="project" value="UniProtKB-SubCell"/>
</dbReference>
<evidence type="ECO:0000256" key="4">
    <source>
        <dbReference type="ARBA" id="ARBA00022824"/>
    </source>
</evidence>
<dbReference type="OrthoDB" id="427518at2759"/>
<comment type="caution">
    <text evidence="8">The sequence shown here is derived from an EMBL/GenBank/DDBJ whole genome shotgun (WGS) entry which is preliminary data.</text>
</comment>
<comment type="subcellular location">
    <subcellularLocation>
        <location evidence="2">Endoplasmic reticulum</location>
    </subcellularLocation>
    <subcellularLocation>
        <location evidence="3">Membrane</location>
    </subcellularLocation>
    <subcellularLocation>
        <location evidence="1">Mitochondrion</location>
    </subcellularLocation>
</comment>
<dbReference type="GO" id="GO:0005783">
    <property type="term" value="C:endoplasmic reticulum"/>
    <property type="evidence" value="ECO:0007669"/>
    <property type="project" value="UniProtKB-SubCell"/>
</dbReference>
<evidence type="ECO:0000259" key="7">
    <source>
        <dbReference type="Pfam" id="PF12697"/>
    </source>
</evidence>
<accession>A0A2K0VUU8</accession>
<evidence type="ECO:0000313" key="9">
    <source>
        <dbReference type="Proteomes" id="UP000236664"/>
    </source>
</evidence>
<dbReference type="InterPro" id="IPR029058">
    <property type="entry name" value="AB_hydrolase_fold"/>
</dbReference>
<gene>
    <name evidence="8" type="ORF">FNYG_12773</name>
</gene>
<dbReference type="Gene3D" id="3.40.50.1820">
    <property type="entry name" value="alpha/beta hydrolase"/>
    <property type="match status" value="1"/>
</dbReference>
<dbReference type="PANTHER" id="PTHR48182">
    <property type="entry name" value="PROTEIN SERAC1"/>
    <property type="match status" value="1"/>
</dbReference>
<dbReference type="InterPro" id="IPR052374">
    <property type="entry name" value="SERAC1"/>
</dbReference>
<dbReference type="InterPro" id="IPR000073">
    <property type="entry name" value="AB_hydrolase_1"/>
</dbReference>
<evidence type="ECO:0000313" key="8">
    <source>
        <dbReference type="EMBL" id="PNP73814.1"/>
    </source>
</evidence>
<evidence type="ECO:0000256" key="3">
    <source>
        <dbReference type="ARBA" id="ARBA00004370"/>
    </source>
</evidence>
<reference evidence="8 9" key="1">
    <citation type="submission" date="2017-06" db="EMBL/GenBank/DDBJ databases">
        <title>Genome of Fusarium nygamai isolate CS10214.</title>
        <authorList>
            <person name="Gardiner D.M."/>
            <person name="Obanor F."/>
            <person name="Kazan K."/>
        </authorList>
    </citation>
    <scope>NUCLEOTIDE SEQUENCE [LARGE SCALE GENOMIC DNA]</scope>
    <source>
        <strain evidence="8 9">CS10214</strain>
    </source>
</reference>